<feature type="region of interest" description="Disordered" evidence="1">
    <location>
        <begin position="134"/>
        <end position="156"/>
    </location>
</feature>
<feature type="region of interest" description="Disordered" evidence="1">
    <location>
        <begin position="1"/>
        <end position="38"/>
    </location>
</feature>
<feature type="region of interest" description="Disordered" evidence="1">
    <location>
        <begin position="509"/>
        <end position="538"/>
    </location>
</feature>
<comment type="caution">
    <text evidence="2">The sequence shown here is derived from an EMBL/GenBank/DDBJ whole genome shotgun (WGS) entry which is preliminary data.</text>
</comment>
<gene>
    <name evidence="2" type="ORF">PENTCL1PPCAC_29027</name>
</gene>
<feature type="compositionally biased region" description="Basic and acidic residues" evidence="1">
    <location>
        <begin position="19"/>
        <end position="31"/>
    </location>
</feature>
<organism evidence="2 3">
    <name type="scientific">Pristionchus entomophagus</name>
    <dbReference type="NCBI Taxonomy" id="358040"/>
    <lineage>
        <taxon>Eukaryota</taxon>
        <taxon>Metazoa</taxon>
        <taxon>Ecdysozoa</taxon>
        <taxon>Nematoda</taxon>
        <taxon>Chromadorea</taxon>
        <taxon>Rhabditida</taxon>
        <taxon>Rhabditina</taxon>
        <taxon>Diplogasteromorpha</taxon>
        <taxon>Diplogasteroidea</taxon>
        <taxon>Neodiplogasteridae</taxon>
        <taxon>Pristionchus</taxon>
    </lineage>
</organism>
<dbReference type="Proteomes" id="UP001432027">
    <property type="component" value="Unassembled WGS sequence"/>
</dbReference>
<dbReference type="PROSITE" id="PS00018">
    <property type="entry name" value="EF_HAND_1"/>
    <property type="match status" value="1"/>
</dbReference>
<reference evidence="2" key="1">
    <citation type="submission" date="2023-10" db="EMBL/GenBank/DDBJ databases">
        <title>Genome assembly of Pristionchus species.</title>
        <authorList>
            <person name="Yoshida K."/>
            <person name="Sommer R.J."/>
        </authorList>
    </citation>
    <scope>NUCLEOTIDE SEQUENCE</scope>
    <source>
        <strain evidence="2">RS0144</strain>
    </source>
</reference>
<evidence type="ECO:0000313" key="3">
    <source>
        <dbReference type="Proteomes" id="UP001432027"/>
    </source>
</evidence>
<evidence type="ECO:0000313" key="2">
    <source>
        <dbReference type="EMBL" id="GMT06853.1"/>
    </source>
</evidence>
<dbReference type="AlphaFoldDB" id="A0AAV5UKK5"/>
<dbReference type="InterPro" id="IPR018247">
    <property type="entry name" value="EF_Hand_1_Ca_BS"/>
</dbReference>
<feature type="compositionally biased region" description="Basic and acidic residues" evidence="1">
    <location>
        <begin position="528"/>
        <end position="538"/>
    </location>
</feature>
<protein>
    <submittedName>
        <fullName evidence="2">Uncharacterized protein</fullName>
    </submittedName>
</protein>
<feature type="non-terminal residue" evidence="2">
    <location>
        <position position="1"/>
    </location>
</feature>
<evidence type="ECO:0000256" key="1">
    <source>
        <dbReference type="SAM" id="MobiDB-lite"/>
    </source>
</evidence>
<accession>A0AAV5UKK5</accession>
<dbReference type="EMBL" id="BTSX01000006">
    <property type="protein sequence ID" value="GMT06853.1"/>
    <property type="molecule type" value="Genomic_DNA"/>
</dbReference>
<sequence length="538" mass="59219">GRMASVAVPPPSIASRGDVLQRPEGDDRSAESDEEDYEFDFSKLTPLIEATPRLFTGDIKHLIEALDMPDLPSEEMDESEATGSESPLIQIHGLHLKVLLQQGIHIKYGDRLPPGYSPPARVVPPLLHQRTTVVQQPDEPTAAAAPAQQRGSSLQRAPFLQQQQQFQQHVASLQPVSLQAGEPSLSNSSTSSELSDCPSSASLVSVHSVLDDVPLVCFGEGDEAYITTLAEALKHPRNYEEEELELPKAEEAEDEETRANVTIDPMERLNRICVWLFFCTHFELSDDARDVLPKILDADDDDIVDVTEVSMEMQGLLSSPRHLHDGNVPITLREATALWVLATGSLRSSHKNDYDHGIKNFVMGLITSANMKYTDAVVIINDALPQALNNIFYRPAPQVLCISVSLAHTPQVNAFLQFHMASSPEFRKACAASAAMFLQTFLPIARQFNEAIREGREVTLAQLIGNYTHSVVTNQVVLKRPLEAPALHLSQKKRREGAANLLSIAVTSGLREESDARPSAFSPVVPRAKADEKKEQDE</sequence>
<name>A0AAV5UKK5_9BILA</name>
<proteinExistence type="predicted"/>
<keyword evidence="3" id="KW-1185">Reference proteome</keyword>